<proteinExistence type="inferred from homology"/>
<dbReference type="InterPro" id="IPR006094">
    <property type="entry name" value="Oxid_FAD_bind_N"/>
</dbReference>
<keyword evidence="9" id="KW-1185">Reference proteome</keyword>
<evidence type="ECO:0000256" key="4">
    <source>
        <dbReference type="ARBA" id="ARBA00022827"/>
    </source>
</evidence>
<comment type="similarity">
    <text evidence="2">Belongs to the oxygen-dependent FAD-linked oxidoreductase family.</text>
</comment>
<dbReference type="Gene3D" id="3.30.465.10">
    <property type="match status" value="1"/>
</dbReference>
<reference evidence="8 9" key="1">
    <citation type="submission" date="2020-08" db="EMBL/GenBank/DDBJ databases">
        <title>Sequencing the genomes of 1000 actinobacteria strains.</title>
        <authorList>
            <person name="Klenk H.-P."/>
        </authorList>
    </citation>
    <scope>NUCLEOTIDE SEQUENCE [LARGE SCALE GENOMIC DNA]</scope>
    <source>
        <strain evidence="8 9">DSM 28967</strain>
    </source>
</reference>
<evidence type="ECO:0000256" key="1">
    <source>
        <dbReference type="ARBA" id="ARBA00001974"/>
    </source>
</evidence>
<protein>
    <submittedName>
        <fullName evidence="8">FAD/FMN-containing dehydrogenase</fullName>
    </submittedName>
</protein>
<dbReference type="GO" id="GO:0016491">
    <property type="term" value="F:oxidoreductase activity"/>
    <property type="evidence" value="ECO:0007669"/>
    <property type="project" value="UniProtKB-KW"/>
</dbReference>
<dbReference type="Gene3D" id="3.30.43.10">
    <property type="entry name" value="Uridine Diphospho-n-acetylenolpyruvylglucosamine Reductase, domain 2"/>
    <property type="match status" value="1"/>
</dbReference>
<feature type="region of interest" description="Disordered" evidence="6">
    <location>
        <begin position="1"/>
        <end position="21"/>
    </location>
</feature>
<evidence type="ECO:0000256" key="2">
    <source>
        <dbReference type="ARBA" id="ARBA00005466"/>
    </source>
</evidence>
<accession>A0A7W9JCE4</accession>
<dbReference type="AlphaFoldDB" id="A0A7W9JCE4"/>
<dbReference type="PROSITE" id="PS51387">
    <property type="entry name" value="FAD_PCMH"/>
    <property type="match status" value="1"/>
</dbReference>
<sequence length="429" mass="46174">METWTPETDGYDDQRTGFQRRDPHRPARIFAATSATDIQEAVRYARDHELRLAVQASGHGHTTPTDGVLVTTSGFAGVTVDPEQKTATIQAGATWQQVTAATSPYGLAPLSGSFPGVGAISYTLGGGLGLMARKYGFAADHVRRIDLVTPGGELRSVTPDYVELFWALRGGGGNFGVVTELEIDLFEVATVAGGSLYYDLATTPDVLQTWREWTATVPEEVTSAVGVLVLPDLPMVPAPLRGKHIAQLQLCLLTDLAQAEQLIAPLRALGEPVMDTFGEIPYAESGRIFAEPEQPHGYRAQNLLLADLDPVALSTIPKLAGPEAGAMCVIGIRHLGGALSRPPAIPNAVGRREAQYALTVLSPGEQDLTQLHRSILEPWTSIGRQLNFSFGPLTPDQIAEAYEPADLERLRRIKNDLDPTGLLQPNHVI</sequence>
<dbReference type="InterPro" id="IPR016167">
    <property type="entry name" value="FAD-bd_PCMH_sub1"/>
</dbReference>
<dbReference type="InterPro" id="IPR036318">
    <property type="entry name" value="FAD-bd_PCMH-like_sf"/>
</dbReference>
<dbReference type="PANTHER" id="PTHR42973">
    <property type="entry name" value="BINDING OXIDOREDUCTASE, PUTATIVE (AFU_ORTHOLOGUE AFUA_1G17690)-RELATED"/>
    <property type="match status" value="1"/>
</dbReference>
<feature type="domain" description="FAD-binding PCMH-type" evidence="7">
    <location>
        <begin position="22"/>
        <end position="188"/>
    </location>
</feature>
<evidence type="ECO:0000256" key="3">
    <source>
        <dbReference type="ARBA" id="ARBA00022630"/>
    </source>
</evidence>
<feature type="compositionally biased region" description="Basic and acidic residues" evidence="6">
    <location>
        <begin position="12"/>
        <end position="21"/>
    </location>
</feature>
<dbReference type="InterPro" id="IPR050416">
    <property type="entry name" value="FAD-linked_Oxidoreductase"/>
</dbReference>
<comment type="caution">
    <text evidence="8">The sequence shown here is derived from an EMBL/GenBank/DDBJ whole genome shotgun (WGS) entry which is preliminary data.</text>
</comment>
<dbReference type="EMBL" id="JACHMY010000001">
    <property type="protein sequence ID" value="MBB5839140.1"/>
    <property type="molecule type" value="Genomic_DNA"/>
</dbReference>
<comment type="cofactor">
    <cofactor evidence="1">
        <name>FAD</name>
        <dbReference type="ChEBI" id="CHEBI:57692"/>
    </cofactor>
</comment>
<dbReference type="InterPro" id="IPR016169">
    <property type="entry name" value="FAD-bd_PCMH_sub2"/>
</dbReference>
<evidence type="ECO:0000256" key="5">
    <source>
        <dbReference type="ARBA" id="ARBA00023002"/>
    </source>
</evidence>
<evidence type="ECO:0000259" key="7">
    <source>
        <dbReference type="PROSITE" id="PS51387"/>
    </source>
</evidence>
<evidence type="ECO:0000313" key="8">
    <source>
        <dbReference type="EMBL" id="MBB5839140.1"/>
    </source>
</evidence>
<keyword evidence="4" id="KW-0274">FAD</keyword>
<keyword evidence="3" id="KW-0285">Flavoprotein</keyword>
<dbReference type="SUPFAM" id="SSF56176">
    <property type="entry name" value="FAD-binding/transporter-associated domain-like"/>
    <property type="match status" value="1"/>
</dbReference>
<gene>
    <name evidence="8" type="ORF">HDA39_005874</name>
</gene>
<dbReference type="Proteomes" id="UP000549971">
    <property type="component" value="Unassembled WGS sequence"/>
</dbReference>
<dbReference type="InterPro" id="IPR016166">
    <property type="entry name" value="FAD-bd_PCMH"/>
</dbReference>
<dbReference type="PANTHER" id="PTHR42973:SF39">
    <property type="entry name" value="FAD-BINDING PCMH-TYPE DOMAIN-CONTAINING PROTEIN"/>
    <property type="match status" value="1"/>
</dbReference>
<evidence type="ECO:0000313" key="9">
    <source>
        <dbReference type="Proteomes" id="UP000549971"/>
    </source>
</evidence>
<dbReference type="Pfam" id="PF01565">
    <property type="entry name" value="FAD_binding_4"/>
    <property type="match status" value="1"/>
</dbReference>
<dbReference type="Gene3D" id="3.40.462.20">
    <property type="match status" value="1"/>
</dbReference>
<dbReference type="InterPro" id="IPR006093">
    <property type="entry name" value="Oxy_OxRdtase_FAD_BS"/>
</dbReference>
<keyword evidence="5" id="KW-0560">Oxidoreductase</keyword>
<dbReference type="RefSeq" id="WP_184800586.1">
    <property type="nucleotide sequence ID" value="NZ_JACHMY010000001.1"/>
</dbReference>
<name>A0A7W9JCE4_9ACTN</name>
<organism evidence="8 9">
    <name type="scientific">Kribbella italica</name>
    <dbReference type="NCBI Taxonomy" id="1540520"/>
    <lineage>
        <taxon>Bacteria</taxon>
        <taxon>Bacillati</taxon>
        <taxon>Actinomycetota</taxon>
        <taxon>Actinomycetes</taxon>
        <taxon>Propionibacteriales</taxon>
        <taxon>Kribbellaceae</taxon>
        <taxon>Kribbella</taxon>
    </lineage>
</organism>
<dbReference type="PROSITE" id="PS00862">
    <property type="entry name" value="OX2_COVAL_FAD"/>
    <property type="match status" value="1"/>
</dbReference>
<evidence type="ECO:0000256" key="6">
    <source>
        <dbReference type="SAM" id="MobiDB-lite"/>
    </source>
</evidence>
<dbReference type="GO" id="GO:0071949">
    <property type="term" value="F:FAD binding"/>
    <property type="evidence" value="ECO:0007669"/>
    <property type="project" value="InterPro"/>
</dbReference>